<dbReference type="Proteomes" id="UP000002630">
    <property type="component" value="Linkage Group LG09"/>
</dbReference>
<keyword evidence="2" id="KW-1185">Reference proteome</keyword>
<evidence type="ECO:0000313" key="2">
    <source>
        <dbReference type="Proteomes" id="UP000002630"/>
    </source>
</evidence>
<dbReference type="InParanoid" id="D7FRY8"/>
<reference evidence="1 2" key="1">
    <citation type="journal article" date="2010" name="Nature">
        <title>The Ectocarpus genome and the independent evolution of multicellularity in brown algae.</title>
        <authorList>
            <person name="Cock J.M."/>
            <person name="Sterck L."/>
            <person name="Rouze P."/>
            <person name="Scornet D."/>
            <person name="Allen A.E."/>
            <person name="Amoutzias G."/>
            <person name="Anthouard V."/>
            <person name="Artiguenave F."/>
            <person name="Aury J.M."/>
            <person name="Badger J.H."/>
            <person name="Beszteri B."/>
            <person name="Billiau K."/>
            <person name="Bonnet E."/>
            <person name="Bothwell J.H."/>
            <person name="Bowler C."/>
            <person name="Boyen C."/>
            <person name="Brownlee C."/>
            <person name="Carrano C.J."/>
            <person name="Charrier B."/>
            <person name="Cho G.Y."/>
            <person name="Coelho S.M."/>
            <person name="Collen J."/>
            <person name="Corre E."/>
            <person name="Da Silva C."/>
            <person name="Delage L."/>
            <person name="Delaroque N."/>
            <person name="Dittami S.M."/>
            <person name="Doulbeau S."/>
            <person name="Elias M."/>
            <person name="Farnham G."/>
            <person name="Gachon C.M."/>
            <person name="Gschloessl B."/>
            <person name="Heesch S."/>
            <person name="Jabbari K."/>
            <person name="Jubin C."/>
            <person name="Kawai H."/>
            <person name="Kimura K."/>
            <person name="Kloareg B."/>
            <person name="Kupper F.C."/>
            <person name="Lang D."/>
            <person name="Le Bail A."/>
            <person name="Leblanc C."/>
            <person name="Lerouge P."/>
            <person name="Lohr M."/>
            <person name="Lopez P.J."/>
            <person name="Martens C."/>
            <person name="Maumus F."/>
            <person name="Michel G."/>
            <person name="Miranda-Saavedra D."/>
            <person name="Morales J."/>
            <person name="Moreau H."/>
            <person name="Motomura T."/>
            <person name="Nagasato C."/>
            <person name="Napoli C.A."/>
            <person name="Nelson D.R."/>
            <person name="Nyvall-Collen P."/>
            <person name="Peters A.F."/>
            <person name="Pommier C."/>
            <person name="Potin P."/>
            <person name="Poulain J."/>
            <person name="Quesneville H."/>
            <person name="Read B."/>
            <person name="Rensing S.A."/>
            <person name="Ritter A."/>
            <person name="Rousvoal S."/>
            <person name="Samanta M."/>
            <person name="Samson G."/>
            <person name="Schroeder D.C."/>
            <person name="Segurens B."/>
            <person name="Strittmatter M."/>
            <person name="Tonon T."/>
            <person name="Tregear J.W."/>
            <person name="Valentin K."/>
            <person name="von Dassow P."/>
            <person name="Yamagishi T."/>
            <person name="Van de Peer Y."/>
            <person name="Wincker P."/>
        </authorList>
    </citation>
    <scope>NUCLEOTIDE SEQUENCE [LARGE SCALE GENOMIC DNA]</scope>
    <source>
        <strain evidence="2">Ec32 / CCAP1310/4</strain>
    </source>
</reference>
<name>D7FRY8_ECTSI</name>
<dbReference type="EMBL" id="FN649734">
    <property type="protein sequence ID" value="CBJ30929.1"/>
    <property type="molecule type" value="Genomic_DNA"/>
</dbReference>
<sequence>MYPGQAGAPRPSSNTLIDERLSDQASALQLPPFRQLDEASGKASGYLPPFRQLDEASGKASGYVRLWSRKVTAKNEPPGISWALRKSVSHLS</sequence>
<gene>
    <name evidence="1" type="ORF">Esi_0223_0038</name>
</gene>
<dbReference type="AlphaFoldDB" id="D7FRY8"/>
<accession>D7FRY8</accession>
<evidence type="ECO:0000313" key="1">
    <source>
        <dbReference type="EMBL" id="CBJ30929.1"/>
    </source>
</evidence>
<organism evidence="1 2">
    <name type="scientific">Ectocarpus siliculosus</name>
    <name type="common">Brown alga</name>
    <name type="synonym">Conferva siliculosa</name>
    <dbReference type="NCBI Taxonomy" id="2880"/>
    <lineage>
        <taxon>Eukaryota</taxon>
        <taxon>Sar</taxon>
        <taxon>Stramenopiles</taxon>
        <taxon>Ochrophyta</taxon>
        <taxon>PX clade</taxon>
        <taxon>Phaeophyceae</taxon>
        <taxon>Ectocarpales</taxon>
        <taxon>Ectocarpaceae</taxon>
        <taxon>Ectocarpus</taxon>
    </lineage>
</organism>
<proteinExistence type="predicted"/>
<protein>
    <submittedName>
        <fullName evidence="1">Uncharacterized protein</fullName>
    </submittedName>
</protein>
<dbReference type="EMBL" id="FN648402">
    <property type="protein sequence ID" value="CBJ30929.1"/>
    <property type="molecule type" value="Genomic_DNA"/>
</dbReference>